<comment type="caution">
    <text evidence="6">The sequence shown here is derived from an EMBL/GenBank/DDBJ whole genome shotgun (WGS) entry which is preliminary data.</text>
</comment>
<dbReference type="InterPro" id="IPR011332">
    <property type="entry name" value="Ribosomal_zn-bd"/>
</dbReference>
<organism evidence="6 7">
    <name type="scientific">Desulfococcus multivorans DSM 2059</name>
    <dbReference type="NCBI Taxonomy" id="1121405"/>
    <lineage>
        <taxon>Bacteria</taxon>
        <taxon>Pseudomonadati</taxon>
        <taxon>Thermodesulfobacteriota</taxon>
        <taxon>Desulfobacteria</taxon>
        <taxon>Desulfobacterales</taxon>
        <taxon>Desulfococcaceae</taxon>
        <taxon>Desulfococcus</taxon>
    </lineage>
</organism>
<dbReference type="PANTHER" id="PTHR43168:SF2">
    <property type="entry name" value="LARGE RIBOSOMAL SUBUNIT PROTEIN BL33C"/>
    <property type="match status" value="1"/>
</dbReference>
<dbReference type="AlphaFoldDB" id="S7T5Z9"/>
<sequence length="62" mass="7610">RERNYRIALKEFPVRVNVTLTCTECKQKNYMTTKNKRTTPDKLEFKKYCRFCKKHTPHKETK</sequence>
<dbReference type="Pfam" id="PF00471">
    <property type="entry name" value="Ribosomal_L33"/>
    <property type="match status" value="1"/>
</dbReference>
<dbReference type="Proteomes" id="UP000014977">
    <property type="component" value="Unassembled WGS sequence"/>
</dbReference>
<dbReference type="PATRIC" id="fig|1121405.3.peg.4282"/>
<dbReference type="InterPro" id="IPR038584">
    <property type="entry name" value="Ribosomal_bL33_sf"/>
</dbReference>
<gene>
    <name evidence="6" type="ORF">dsmv_3652</name>
</gene>
<keyword evidence="3" id="KW-0687">Ribonucleoprotein</keyword>
<evidence type="ECO:0000313" key="6">
    <source>
        <dbReference type="EMBL" id="EPR32482.1"/>
    </source>
</evidence>
<name>S7T5Z9_DESML</name>
<dbReference type="SUPFAM" id="SSF57829">
    <property type="entry name" value="Zn-binding ribosomal proteins"/>
    <property type="match status" value="1"/>
</dbReference>
<reference evidence="6 7" key="1">
    <citation type="journal article" date="2013" name="Genome Announc.">
        <title>Draft genome sequences for three mercury-methylating, sulfate-reducing bacteria.</title>
        <authorList>
            <person name="Brown S.D."/>
            <person name="Hurt R.A.Jr."/>
            <person name="Gilmour C.C."/>
            <person name="Elias D.A."/>
        </authorList>
    </citation>
    <scope>NUCLEOTIDE SEQUENCE [LARGE SCALE GENOMIC DNA]</scope>
    <source>
        <strain evidence="6 7">DSM 2059</strain>
    </source>
</reference>
<dbReference type="GO" id="GO:0006412">
    <property type="term" value="P:translation"/>
    <property type="evidence" value="ECO:0007669"/>
    <property type="project" value="InterPro"/>
</dbReference>
<evidence type="ECO:0000256" key="1">
    <source>
        <dbReference type="ARBA" id="ARBA00007596"/>
    </source>
</evidence>
<evidence type="ECO:0000256" key="2">
    <source>
        <dbReference type="ARBA" id="ARBA00022980"/>
    </source>
</evidence>
<dbReference type="eggNOG" id="COG0267">
    <property type="taxonomic scope" value="Bacteria"/>
</dbReference>
<dbReference type="PROSITE" id="PS00582">
    <property type="entry name" value="RIBOSOMAL_L33"/>
    <property type="match status" value="1"/>
</dbReference>
<protein>
    <recommendedName>
        <fullName evidence="4">Large ribosomal subunit protein bL33</fullName>
    </recommendedName>
    <alternativeName>
        <fullName evidence="5">50S ribosomal protein L33</fullName>
    </alternativeName>
</protein>
<accession>S7T5Z9</accession>
<dbReference type="GO" id="GO:0003735">
    <property type="term" value="F:structural constituent of ribosome"/>
    <property type="evidence" value="ECO:0007669"/>
    <property type="project" value="InterPro"/>
</dbReference>
<dbReference type="HAMAP" id="MF_00294">
    <property type="entry name" value="Ribosomal_bL33"/>
    <property type="match status" value="1"/>
</dbReference>
<dbReference type="STRING" id="897.B2D07_15005"/>
<evidence type="ECO:0000256" key="5">
    <source>
        <dbReference type="ARBA" id="ARBA00035488"/>
    </source>
</evidence>
<evidence type="ECO:0000256" key="4">
    <source>
        <dbReference type="ARBA" id="ARBA00035176"/>
    </source>
</evidence>
<dbReference type="Gene3D" id="2.20.28.120">
    <property type="entry name" value="Ribosomal protein L33"/>
    <property type="match status" value="1"/>
</dbReference>
<proteinExistence type="inferred from homology"/>
<dbReference type="InterPro" id="IPR018264">
    <property type="entry name" value="Ribosomal_bL33_CS"/>
</dbReference>
<evidence type="ECO:0000313" key="7">
    <source>
        <dbReference type="Proteomes" id="UP000014977"/>
    </source>
</evidence>
<dbReference type="NCBIfam" id="NF001764">
    <property type="entry name" value="PRK00504.1"/>
    <property type="match status" value="1"/>
</dbReference>
<dbReference type="GO" id="GO:0005840">
    <property type="term" value="C:ribosome"/>
    <property type="evidence" value="ECO:0007669"/>
    <property type="project" value="UniProtKB-KW"/>
</dbReference>
<dbReference type="NCBIfam" id="NF001860">
    <property type="entry name" value="PRK00595.1"/>
    <property type="match status" value="1"/>
</dbReference>
<dbReference type="InterPro" id="IPR001705">
    <property type="entry name" value="Ribosomal_bL33"/>
</dbReference>
<keyword evidence="2 6" id="KW-0689">Ribosomal protein</keyword>
<dbReference type="GO" id="GO:0005737">
    <property type="term" value="C:cytoplasm"/>
    <property type="evidence" value="ECO:0007669"/>
    <property type="project" value="UniProtKB-ARBA"/>
</dbReference>
<dbReference type="NCBIfam" id="TIGR01023">
    <property type="entry name" value="rpmG_bact"/>
    <property type="match status" value="1"/>
</dbReference>
<dbReference type="EMBL" id="ATHJ01000141">
    <property type="protein sequence ID" value="EPR32482.1"/>
    <property type="molecule type" value="Genomic_DNA"/>
</dbReference>
<feature type="non-terminal residue" evidence="6">
    <location>
        <position position="1"/>
    </location>
</feature>
<evidence type="ECO:0000256" key="3">
    <source>
        <dbReference type="ARBA" id="ARBA00023274"/>
    </source>
</evidence>
<dbReference type="GO" id="GO:1990904">
    <property type="term" value="C:ribonucleoprotein complex"/>
    <property type="evidence" value="ECO:0007669"/>
    <property type="project" value="UniProtKB-KW"/>
</dbReference>
<keyword evidence="7" id="KW-1185">Reference proteome</keyword>
<dbReference type="PANTHER" id="PTHR43168">
    <property type="entry name" value="50S RIBOSOMAL PROTEIN L33, CHLOROPLASTIC"/>
    <property type="match status" value="1"/>
</dbReference>
<comment type="similarity">
    <text evidence="1">Belongs to the bacterial ribosomal protein bL33 family.</text>
</comment>